<evidence type="ECO:0000313" key="2">
    <source>
        <dbReference type="EMBL" id="SEL67057.1"/>
    </source>
</evidence>
<dbReference type="Proteomes" id="UP000199283">
    <property type="component" value="Unassembled WGS sequence"/>
</dbReference>
<feature type="transmembrane region" description="Helical" evidence="1">
    <location>
        <begin position="6"/>
        <end position="32"/>
    </location>
</feature>
<dbReference type="EMBL" id="FNZQ01000007">
    <property type="protein sequence ID" value="SEL67057.1"/>
    <property type="molecule type" value="Genomic_DNA"/>
</dbReference>
<protein>
    <submittedName>
        <fullName evidence="2">Uncharacterized protein</fullName>
    </submittedName>
</protein>
<evidence type="ECO:0000313" key="3">
    <source>
        <dbReference type="Proteomes" id="UP000199283"/>
    </source>
</evidence>
<accession>A0A1H7S6A9</accession>
<gene>
    <name evidence="2" type="ORF">SAMN04488526_3253</name>
</gene>
<sequence>MSAWAIAGQSLSLVVGGAGLGIGIAFGGILWIERDRAGDLQDALLTETIEHYQTVAELATCQAVTGLLREGREIDDAIPNDLGGFVLPDAWRVRPSDRPTD</sequence>
<proteinExistence type="predicted"/>
<dbReference type="AlphaFoldDB" id="A0A1H7S6A9"/>
<organism evidence="2 3">
    <name type="scientific">Jannaschia helgolandensis</name>
    <dbReference type="NCBI Taxonomy" id="188906"/>
    <lineage>
        <taxon>Bacteria</taxon>
        <taxon>Pseudomonadati</taxon>
        <taxon>Pseudomonadota</taxon>
        <taxon>Alphaproteobacteria</taxon>
        <taxon>Rhodobacterales</taxon>
        <taxon>Roseobacteraceae</taxon>
        <taxon>Jannaschia</taxon>
    </lineage>
</organism>
<reference evidence="2 3" key="1">
    <citation type="submission" date="2016-10" db="EMBL/GenBank/DDBJ databases">
        <authorList>
            <person name="de Groot N.N."/>
        </authorList>
    </citation>
    <scope>NUCLEOTIDE SEQUENCE [LARGE SCALE GENOMIC DNA]</scope>
    <source>
        <strain evidence="2 3">DSM 14858</strain>
    </source>
</reference>
<keyword evidence="1" id="KW-1133">Transmembrane helix</keyword>
<dbReference type="STRING" id="188906.SAMN04488526_3253"/>
<keyword evidence="1" id="KW-0472">Membrane</keyword>
<evidence type="ECO:0000256" key="1">
    <source>
        <dbReference type="SAM" id="Phobius"/>
    </source>
</evidence>
<name>A0A1H7S6A9_9RHOB</name>
<dbReference type="RefSeq" id="WP_092764729.1">
    <property type="nucleotide sequence ID" value="NZ_FNZQ01000007.1"/>
</dbReference>
<keyword evidence="1" id="KW-0812">Transmembrane</keyword>
<keyword evidence="3" id="KW-1185">Reference proteome</keyword>